<organism evidence="2 3">
    <name type="scientific">[Mycobacterium] manitobense</name>
    <dbReference type="NCBI Taxonomy" id="190147"/>
    <lineage>
        <taxon>Bacteria</taxon>
        <taxon>Bacillati</taxon>
        <taxon>Actinomycetota</taxon>
        <taxon>Actinomycetes</taxon>
        <taxon>Mycobacteriales</taxon>
        <taxon>Mycobacteriaceae</taxon>
        <taxon>Mycolicibacterium</taxon>
    </lineage>
</organism>
<evidence type="ECO:0000313" key="3">
    <source>
        <dbReference type="Proteomes" id="UP001140293"/>
    </source>
</evidence>
<reference evidence="2" key="2">
    <citation type="journal article" date="2022" name="BMC Genomics">
        <title>Comparative genome analysis of mycobacteria focusing on tRNA and non-coding RNA.</title>
        <authorList>
            <person name="Behra P.R.K."/>
            <person name="Pettersson B.M.F."/>
            <person name="Ramesh M."/>
            <person name="Das S."/>
            <person name="Dasgupta S."/>
            <person name="Kirsebom L.A."/>
        </authorList>
    </citation>
    <scope>NUCLEOTIDE SEQUENCE</scope>
    <source>
        <strain evidence="2">DSM 44615</strain>
    </source>
</reference>
<dbReference type="AlphaFoldDB" id="A0A9X2YQN2"/>
<dbReference type="SUPFAM" id="SSF48317">
    <property type="entry name" value="Acid phosphatase/Vanadium-dependent haloperoxidase"/>
    <property type="match status" value="1"/>
</dbReference>
<keyword evidence="1" id="KW-0472">Membrane</keyword>
<feature type="transmembrane region" description="Helical" evidence="1">
    <location>
        <begin position="7"/>
        <end position="30"/>
    </location>
</feature>
<proteinExistence type="predicted"/>
<dbReference type="RefSeq" id="WP_264013065.1">
    <property type="nucleotide sequence ID" value="NZ_JACKSJ010000104.1"/>
</dbReference>
<feature type="transmembrane region" description="Helical" evidence="1">
    <location>
        <begin position="101"/>
        <end position="120"/>
    </location>
</feature>
<keyword evidence="1" id="KW-1133">Transmembrane helix</keyword>
<keyword evidence="3" id="KW-1185">Reference proteome</keyword>
<feature type="transmembrane region" description="Helical" evidence="1">
    <location>
        <begin position="42"/>
        <end position="64"/>
    </location>
</feature>
<keyword evidence="1" id="KW-0812">Transmembrane</keyword>
<feature type="transmembrane region" description="Helical" evidence="1">
    <location>
        <begin position="127"/>
        <end position="147"/>
    </location>
</feature>
<sequence length="175" mass="18506">MTRAAAWWPPVAIAAMVLLGVAVGTGTTGLDAWFSDRDFPRWWRVVVDWRVLLAVLAAIFAVALWRGRWRLAIAAVVCPPLGIAVVWTVKPLFGRLSGGALAYPSGHVTTLVVVSGLVVLAAGSRLWVLAMAALPVAVGMLAVGSTFHYFTDTVGALLLGTAIVTLAGRVLRHPT</sequence>
<accession>A0A9X2YQN2</accession>
<feature type="transmembrane region" description="Helical" evidence="1">
    <location>
        <begin position="153"/>
        <end position="171"/>
    </location>
</feature>
<dbReference type="EMBL" id="JACKSJ010000104">
    <property type="protein sequence ID" value="MCV7170877.1"/>
    <property type="molecule type" value="Genomic_DNA"/>
</dbReference>
<comment type="caution">
    <text evidence="2">The sequence shown here is derived from an EMBL/GenBank/DDBJ whole genome shotgun (WGS) entry which is preliminary data.</text>
</comment>
<protein>
    <submittedName>
        <fullName evidence="2">PA-phosphatase</fullName>
    </submittedName>
</protein>
<evidence type="ECO:0000256" key="1">
    <source>
        <dbReference type="SAM" id="Phobius"/>
    </source>
</evidence>
<evidence type="ECO:0000313" key="2">
    <source>
        <dbReference type="EMBL" id="MCV7170877.1"/>
    </source>
</evidence>
<dbReference type="Gene3D" id="1.20.144.10">
    <property type="entry name" value="Phosphatidic acid phosphatase type 2/haloperoxidase"/>
    <property type="match status" value="1"/>
</dbReference>
<name>A0A9X2YQN2_9MYCO</name>
<dbReference type="InterPro" id="IPR036938">
    <property type="entry name" value="PAP2/HPO_sf"/>
</dbReference>
<reference evidence="2" key="1">
    <citation type="submission" date="2020-07" db="EMBL/GenBank/DDBJ databases">
        <authorList>
            <person name="Pettersson B.M.F."/>
            <person name="Behra P.R.K."/>
            <person name="Ramesh M."/>
            <person name="Das S."/>
            <person name="Dasgupta S."/>
            <person name="Kirsebom L.A."/>
        </authorList>
    </citation>
    <scope>NUCLEOTIDE SEQUENCE</scope>
    <source>
        <strain evidence="2">DSM 44615</strain>
    </source>
</reference>
<feature type="transmembrane region" description="Helical" evidence="1">
    <location>
        <begin position="71"/>
        <end position="89"/>
    </location>
</feature>
<gene>
    <name evidence="2" type="ORF">H7I41_13245</name>
</gene>
<dbReference type="Proteomes" id="UP001140293">
    <property type="component" value="Unassembled WGS sequence"/>
</dbReference>